<name>A0ACC2HN73_9PLEO</name>
<reference evidence="1" key="1">
    <citation type="submission" date="2022-11" db="EMBL/GenBank/DDBJ databases">
        <title>Genome Sequence of Boeremia exigua.</title>
        <authorList>
            <person name="Buettner E."/>
        </authorList>
    </citation>
    <scope>NUCLEOTIDE SEQUENCE</scope>
    <source>
        <strain evidence="1">CU02</strain>
    </source>
</reference>
<protein>
    <submittedName>
        <fullName evidence="1">Uncharacterized protein</fullName>
    </submittedName>
</protein>
<proteinExistence type="predicted"/>
<gene>
    <name evidence="1" type="ORF">OPT61_g10740</name>
</gene>
<sequence length="90" mass="9826">MAPVCVQGRRCGRHNRAVAEELLATGALARGRGLRAGTPKLERTARCDPVQIHTEGGRGRVWGEEYTGQGQAVCDRPGEQQRHGIEREGH</sequence>
<keyword evidence="2" id="KW-1185">Reference proteome</keyword>
<evidence type="ECO:0000313" key="2">
    <source>
        <dbReference type="Proteomes" id="UP001153331"/>
    </source>
</evidence>
<dbReference type="Proteomes" id="UP001153331">
    <property type="component" value="Unassembled WGS sequence"/>
</dbReference>
<dbReference type="EMBL" id="JAPHNI010001994">
    <property type="protein sequence ID" value="KAJ8104470.1"/>
    <property type="molecule type" value="Genomic_DNA"/>
</dbReference>
<organism evidence="1 2">
    <name type="scientific">Boeremia exigua</name>
    <dbReference type="NCBI Taxonomy" id="749465"/>
    <lineage>
        <taxon>Eukaryota</taxon>
        <taxon>Fungi</taxon>
        <taxon>Dikarya</taxon>
        <taxon>Ascomycota</taxon>
        <taxon>Pezizomycotina</taxon>
        <taxon>Dothideomycetes</taxon>
        <taxon>Pleosporomycetidae</taxon>
        <taxon>Pleosporales</taxon>
        <taxon>Pleosporineae</taxon>
        <taxon>Didymellaceae</taxon>
        <taxon>Boeremia</taxon>
    </lineage>
</organism>
<comment type="caution">
    <text evidence="1">The sequence shown here is derived from an EMBL/GenBank/DDBJ whole genome shotgun (WGS) entry which is preliminary data.</text>
</comment>
<evidence type="ECO:0000313" key="1">
    <source>
        <dbReference type="EMBL" id="KAJ8104470.1"/>
    </source>
</evidence>
<accession>A0ACC2HN73</accession>